<dbReference type="InterPro" id="IPR004027">
    <property type="entry name" value="SEC_C_motif"/>
</dbReference>
<dbReference type="Pfam" id="PF02810">
    <property type="entry name" value="SEC-C"/>
    <property type="match status" value="1"/>
</dbReference>
<dbReference type="EMBL" id="WBPP01000004">
    <property type="protein sequence ID" value="KAB2400101.1"/>
    <property type="molecule type" value="Genomic_DNA"/>
</dbReference>
<accession>A0A9W7QJR0</accession>
<name>A0A9W7QJR0_BACCE</name>
<reference evidence="1 2" key="1">
    <citation type="submission" date="2019-10" db="EMBL/GenBank/DDBJ databases">
        <title>Bacillus from the desert of Cuatro Cinegas, Coahuila.</title>
        <authorList>
            <person name="Olmedo-Alvarez G."/>
            <person name="Saldana S."/>
            <person name="Barcelo D."/>
        </authorList>
    </citation>
    <scope>NUCLEOTIDE SEQUENCE [LARGE SCALE GENOMIC DNA]</scope>
    <source>
        <strain evidence="1 2">CH417_13T</strain>
    </source>
</reference>
<evidence type="ECO:0000313" key="2">
    <source>
        <dbReference type="Proteomes" id="UP000475765"/>
    </source>
</evidence>
<dbReference type="SUPFAM" id="SSF103642">
    <property type="entry name" value="Sec-C motif"/>
    <property type="match status" value="1"/>
</dbReference>
<dbReference type="Gene3D" id="3.10.450.50">
    <property type="match status" value="1"/>
</dbReference>
<comment type="caution">
    <text evidence="1">The sequence shown here is derived from an EMBL/GenBank/DDBJ whole genome shotgun (WGS) entry which is preliminary data.</text>
</comment>
<dbReference type="Proteomes" id="UP000475765">
    <property type="component" value="Unassembled WGS sequence"/>
</dbReference>
<organism evidence="1 2">
    <name type="scientific">Bacillus cereus</name>
    <dbReference type="NCBI Taxonomy" id="1396"/>
    <lineage>
        <taxon>Bacteria</taxon>
        <taxon>Bacillati</taxon>
        <taxon>Bacillota</taxon>
        <taxon>Bacilli</taxon>
        <taxon>Bacillales</taxon>
        <taxon>Bacillaceae</taxon>
        <taxon>Bacillus</taxon>
        <taxon>Bacillus cereus group</taxon>
    </lineage>
</organism>
<gene>
    <name evidence="1" type="ORF">F8172_01045</name>
</gene>
<protein>
    <submittedName>
        <fullName evidence="1">Zinc chelation protein SecC</fullName>
    </submittedName>
</protein>
<proteinExistence type="predicted"/>
<sequence length="279" mass="33100">MESVKEIKDYLLSFKRSQLDKGIKERLESLKKLEVSSGNQDNAKEIWCVEQMEKIIRHYLNSFKLLIEKDFFAAWRELERTDIELSFLKPHFDYKAQSSTLLFIEDKIAQIQKLFPYKYFMSRETVVKKSHCSICGATFSLRNSCDHKVGEIYNGEQCFSIIDDFEFKGAAIVKDPFDKYAVIFPEGMEYNYFMLEHLMENFKHPFEKWILVTHKELQEKFKNIRRNDPCKCNSRKKYKNCCLKSGKSYGEHYEIIFLTKSPEEVKSVPKITQSTWKTS</sequence>
<dbReference type="AlphaFoldDB" id="A0A9W7QJR0"/>
<evidence type="ECO:0000313" key="1">
    <source>
        <dbReference type="EMBL" id="KAB2400101.1"/>
    </source>
</evidence>
<dbReference type="RefSeq" id="WP_151521638.1">
    <property type="nucleotide sequence ID" value="NZ_WBPL01000043.1"/>
</dbReference>